<dbReference type="InterPro" id="IPR005625">
    <property type="entry name" value="PepSY-ass_TM"/>
</dbReference>
<dbReference type="Proteomes" id="UP000215767">
    <property type="component" value="Unassembled WGS sequence"/>
</dbReference>
<keyword evidence="1" id="KW-0812">Transmembrane</keyword>
<evidence type="ECO:0000313" key="2">
    <source>
        <dbReference type="EMBL" id="OZI61735.1"/>
    </source>
</evidence>
<feature type="transmembrane region" description="Helical" evidence="1">
    <location>
        <begin position="174"/>
        <end position="192"/>
    </location>
</feature>
<keyword evidence="1" id="KW-1133">Transmembrane helix</keyword>
<dbReference type="AlphaFoldDB" id="A0A261UJD0"/>
<dbReference type="Pfam" id="PF03929">
    <property type="entry name" value="PepSY_TM"/>
    <property type="match status" value="1"/>
</dbReference>
<sequence length="487" mass="52447">MSKAYHRPASAPGDMARPPGGAALIALIARLHFYVGLFVGPFILVAAVTGTLFVLTPQIENRLYADQLYSDATGPAHTLTEQIAAARAAVGPAPSLFAVRPAPRPGTTTRVLFSEPGLQSSEHRGIFIDPVTLAVKGDLNVYGTSGTLPLRTTLDTMHRNLLLGDLGRNYSELAASWLWFAALGGIILWAYGRRRGAQSASASPNARLRLRRVHSLIGLWIAIGLFFLSATGLTWSRWAGGNIEVARQKLGWVTPSLSTSLKPGGTMLGADGGEHAGHMGHMAHMEGMGAMAGTAPGADAYARQFDRIVATARAAGIDASEIEVRPPRQPDQAWTVREVDRAWPTQVDAIAIDGRDFSIVSRADFATFPLVAKLIRWGIDTHMGILFGWPNQLLMASFGIALSSMIVLGYMMWWRRRPAPGSPGLTVTHAWKRLSAMQRGIALVLAAALGYGLPLMGLSLLAFMMVDVVRWRMATRPGAGSYTRRPV</sequence>
<dbReference type="PANTHER" id="PTHR34219:SF1">
    <property type="entry name" value="PEPSY DOMAIN-CONTAINING PROTEIN"/>
    <property type="match status" value="1"/>
</dbReference>
<dbReference type="PANTHER" id="PTHR34219">
    <property type="entry name" value="IRON-REGULATED INNER MEMBRANE PROTEIN-RELATED"/>
    <property type="match status" value="1"/>
</dbReference>
<evidence type="ECO:0000256" key="1">
    <source>
        <dbReference type="SAM" id="Phobius"/>
    </source>
</evidence>
<gene>
    <name evidence="2" type="ORF">CAL28_21005</name>
</gene>
<proteinExistence type="predicted"/>
<dbReference type="OrthoDB" id="9791166at2"/>
<protein>
    <recommendedName>
        <fullName evidence="4">PepSY domain-containing protein</fullName>
    </recommendedName>
</protein>
<organism evidence="2 3">
    <name type="scientific">Bordetella genomosp. 11</name>
    <dbReference type="NCBI Taxonomy" id="1416808"/>
    <lineage>
        <taxon>Bacteria</taxon>
        <taxon>Pseudomonadati</taxon>
        <taxon>Pseudomonadota</taxon>
        <taxon>Betaproteobacteria</taxon>
        <taxon>Burkholderiales</taxon>
        <taxon>Alcaligenaceae</taxon>
        <taxon>Bordetella</taxon>
    </lineage>
</organism>
<feature type="transmembrane region" description="Helical" evidence="1">
    <location>
        <begin position="441"/>
        <end position="466"/>
    </location>
</feature>
<evidence type="ECO:0008006" key="4">
    <source>
        <dbReference type="Google" id="ProtNLM"/>
    </source>
</evidence>
<reference evidence="3" key="1">
    <citation type="submission" date="2017-05" db="EMBL/GenBank/DDBJ databases">
        <title>Complete and WGS of Bordetella genogroups.</title>
        <authorList>
            <person name="Spilker T."/>
            <person name="Lipuma J."/>
        </authorList>
    </citation>
    <scope>NUCLEOTIDE SEQUENCE [LARGE SCALE GENOMIC DNA]</scope>
    <source>
        <strain evidence="3">AU8856</strain>
    </source>
</reference>
<comment type="caution">
    <text evidence="2">The sequence shown here is derived from an EMBL/GenBank/DDBJ whole genome shotgun (WGS) entry which is preliminary data.</text>
</comment>
<name>A0A261UJD0_9BORD</name>
<evidence type="ECO:0000313" key="3">
    <source>
        <dbReference type="Proteomes" id="UP000215767"/>
    </source>
</evidence>
<dbReference type="RefSeq" id="WP_094843125.1">
    <property type="nucleotide sequence ID" value="NZ_NEVS01000004.1"/>
</dbReference>
<feature type="transmembrane region" description="Helical" evidence="1">
    <location>
        <begin position="33"/>
        <end position="55"/>
    </location>
</feature>
<keyword evidence="3" id="KW-1185">Reference proteome</keyword>
<feature type="transmembrane region" description="Helical" evidence="1">
    <location>
        <begin position="393"/>
        <end position="413"/>
    </location>
</feature>
<accession>A0A261UJD0</accession>
<feature type="transmembrane region" description="Helical" evidence="1">
    <location>
        <begin position="213"/>
        <end position="235"/>
    </location>
</feature>
<keyword evidence="1" id="KW-0472">Membrane</keyword>
<dbReference type="EMBL" id="NEVS01000004">
    <property type="protein sequence ID" value="OZI61735.1"/>
    <property type="molecule type" value="Genomic_DNA"/>
</dbReference>